<sequence length="188" mass="21947">MHIWITVYAKKWFWESMILDIVWAVSFGMTPPVSREGRRRVLVKVSFGHYEAINSERKFYSVLGAKNISLCDCFYETVTIGEYIVPVKMFTKKDGTQYLETYWDDENHGLRVIGNYVCDLFRQDLLSVRIVKDHIGIFYNSSYTFDNLALERADGTKASFQTMWNEKGILFAFVVWPDANGRNFDSLD</sequence>
<name>A0A1I7SZD0_9PELO</name>
<keyword evidence="1" id="KW-0812">Transmembrane</keyword>
<keyword evidence="1" id="KW-0472">Membrane</keyword>
<reference evidence="3" key="1">
    <citation type="submission" date="2016-11" db="UniProtKB">
        <authorList>
            <consortium name="WormBaseParasite"/>
        </authorList>
    </citation>
    <scope>IDENTIFICATION</scope>
</reference>
<keyword evidence="2" id="KW-1185">Reference proteome</keyword>
<proteinExistence type="predicted"/>
<accession>A0A1I7SZD0</accession>
<evidence type="ECO:0000313" key="3">
    <source>
        <dbReference type="WBParaSite" id="Csp11.Scaffold408.g974.t1"/>
    </source>
</evidence>
<keyword evidence="1" id="KW-1133">Transmembrane helix</keyword>
<dbReference type="Proteomes" id="UP000095282">
    <property type="component" value="Unplaced"/>
</dbReference>
<organism evidence="2 3">
    <name type="scientific">Caenorhabditis tropicalis</name>
    <dbReference type="NCBI Taxonomy" id="1561998"/>
    <lineage>
        <taxon>Eukaryota</taxon>
        <taxon>Metazoa</taxon>
        <taxon>Ecdysozoa</taxon>
        <taxon>Nematoda</taxon>
        <taxon>Chromadorea</taxon>
        <taxon>Rhabditida</taxon>
        <taxon>Rhabditina</taxon>
        <taxon>Rhabditomorpha</taxon>
        <taxon>Rhabditoidea</taxon>
        <taxon>Rhabditidae</taxon>
        <taxon>Peloderinae</taxon>
        <taxon>Caenorhabditis</taxon>
    </lineage>
</organism>
<protein>
    <submittedName>
        <fullName evidence="3">FBA_2 domain-containing protein</fullName>
    </submittedName>
</protein>
<evidence type="ECO:0000256" key="1">
    <source>
        <dbReference type="SAM" id="Phobius"/>
    </source>
</evidence>
<dbReference type="WBParaSite" id="Csp11.Scaffold408.g974.t1">
    <property type="protein sequence ID" value="Csp11.Scaffold408.g974.t1"/>
    <property type="gene ID" value="Csp11.Scaffold408.g974"/>
</dbReference>
<feature type="transmembrane region" description="Helical" evidence="1">
    <location>
        <begin position="12"/>
        <end position="30"/>
    </location>
</feature>
<evidence type="ECO:0000313" key="2">
    <source>
        <dbReference type="Proteomes" id="UP000095282"/>
    </source>
</evidence>
<dbReference type="AlphaFoldDB" id="A0A1I7SZD0"/>